<keyword evidence="3" id="KW-1185">Reference proteome</keyword>
<proteinExistence type="predicted"/>
<evidence type="ECO:0000256" key="1">
    <source>
        <dbReference type="SAM" id="MobiDB-lite"/>
    </source>
</evidence>
<reference evidence="2" key="1">
    <citation type="journal article" date="2014" name="Int. J. Syst. Evol. Microbiol.">
        <title>Complete genome sequence of Corynebacterium casei LMG S-19264T (=DSM 44701T), isolated from a smear-ripened cheese.</title>
        <authorList>
            <consortium name="US DOE Joint Genome Institute (JGI-PGF)"/>
            <person name="Walter F."/>
            <person name="Albersmeier A."/>
            <person name="Kalinowski J."/>
            <person name="Ruckert C."/>
        </authorList>
    </citation>
    <scope>NUCLEOTIDE SEQUENCE</scope>
    <source>
        <strain evidence="2">JCM 3131</strain>
    </source>
</reference>
<evidence type="ECO:0000313" key="3">
    <source>
        <dbReference type="Proteomes" id="UP000620156"/>
    </source>
</evidence>
<organism evidence="2 3">
    <name type="scientific">Streptomyces ruber</name>
    <dbReference type="NCBI Taxonomy" id="83378"/>
    <lineage>
        <taxon>Bacteria</taxon>
        <taxon>Bacillati</taxon>
        <taxon>Actinomycetota</taxon>
        <taxon>Actinomycetes</taxon>
        <taxon>Kitasatosporales</taxon>
        <taxon>Streptomycetaceae</taxon>
        <taxon>Streptomyces</taxon>
    </lineage>
</organism>
<dbReference type="EMBL" id="BMQK01000001">
    <property type="protein sequence ID" value="GGQ41253.1"/>
    <property type="molecule type" value="Genomic_DNA"/>
</dbReference>
<sequence>MPVSAYLRSFTAVAVGGLGKDDLDVELHLLRRVPGAVRVVGGGRHQEVRFRAVACVEADGHLSLDFEALRGLRHQCGGQAGHDAAVPRPLRRHHEDERSVDQLGVAGRLGKAVQVLREPSFRARRPHPVGQGGHGTTVATWAGSSREFLDEPSLSVKRATSWSL</sequence>
<feature type="region of interest" description="Disordered" evidence="1">
    <location>
        <begin position="78"/>
        <end position="97"/>
    </location>
</feature>
<protein>
    <submittedName>
        <fullName evidence="2">Uncharacterized protein</fullName>
    </submittedName>
</protein>
<dbReference type="Proteomes" id="UP000620156">
    <property type="component" value="Unassembled WGS sequence"/>
</dbReference>
<gene>
    <name evidence="2" type="ORF">GCM10010145_06880</name>
</gene>
<accession>A0A918B7D1</accession>
<name>A0A918B7D1_9ACTN</name>
<reference evidence="2" key="2">
    <citation type="submission" date="2020-09" db="EMBL/GenBank/DDBJ databases">
        <authorList>
            <person name="Sun Q."/>
            <person name="Ohkuma M."/>
        </authorList>
    </citation>
    <scope>NUCLEOTIDE SEQUENCE</scope>
    <source>
        <strain evidence="2">JCM 3131</strain>
    </source>
</reference>
<dbReference type="AlphaFoldDB" id="A0A918B7D1"/>
<comment type="caution">
    <text evidence="2">The sequence shown here is derived from an EMBL/GenBank/DDBJ whole genome shotgun (WGS) entry which is preliminary data.</text>
</comment>
<evidence type="ECO:0000313" key="2">
    <source>
        <dbReference type="EMBL" id="GGQ41253.1"/>
    </source>
</evidence>